<evidence type="ECO:0000313" key="3">
    <source>
        <dbReference type="EMBL" id="MBE1524416.1"/>
    </source>
</evidence>
<accession>A0ABR9JER1</accession>
<evidence type="ECO:0000256" key="1">
    <source>
        <dbReference type="SAM" id="MobiDB-lite"/>
    </source>
</evidence>
<feature type="transmembrane region" description="Helical" evidence="2">
    <location>
        <begin position="6"/>
        <end position="28"/>
    </location>
</feature>
<keyword evidence="4" id="KW-1185">Reference proteome</keyword>
<dbReference type="EMBL" id="JADBED010000001">
    <property type="protein sequence ID" value="MBE1524416.1"/>
    <property type="molecule type" value="Genomic_DNA"/>
</dbReference>
<feature type="compositionally biased region" description="Polar residues" evidence="1">
    <location>
        <begin position="98"/>
        <end position="110"/>
    </location>
</feature>
<keyword evidence="2" id="KW-1133">Transmembrane helix</keyword>
<feature type="region of interest" description="Disordered" evidence="1">
    <location>
        <begin position="59"/>
        <end position="110"/>
    </location>
</feature>
<reference evidence="3 4" key="1">
    <citation type="submission" date="2020-10" db="EMBL/GenBank/DDBJ databases">
        <title>Sequencing the genomes of 1000 actinobacteria strains.</title>
        <authorList>
            <person name="Klenk H.-P."/>
        </authorList>
    </citation>
    <scope>NUCLEOTIDE SEQUENCE [LARGE SCALE GENOMIC DNA]</scope>
    <source>
        <strain evidence="3 4">DSM 15666</strain>
    </source>
</reference>
<feature type="compositionally biased region" description="Basic and acidic residues" evidence="1">
    <location>
        <begin position="59"/>
        <end position="74"/>
    </location>
</feature>
<proteinExistence type="predicted"/>
<comment type="caution">
    <text evidence="3">The sequence shown here is derived from an EMBL/GenBank/DDBJ whole genome shotgun (WGS) entry which is preliminary data.</text>
</comment>
<dbReference type="RefSeq" id="WP_192595435.1">
    <property type="nucleotide sequence ID" value="NZ_BAAALJ010000002.1"/>
</dbReference>
<organism evidence="3 4">
    <name type="scientific">Nesterenkonia lutea</name>
    <dbReference type="NCBI Taxonomy" id="272919"/>
    <lineage>
        <taxon>Bacteria</taxon>
        <taxon>Bacillati</taxon>
        <taxon>Actinomycetota</taxon>
        <taxon>Actinomycetes</taxon>
        <taxon>Micrococcales</taxon>
        <taxon>Micrococcaceae</taxon>
        <taxon>Nesterenkonia</taxon>
    </lineage>
</organism>
<protein>
    <recommendedName>
        <fullName evidence="5">DUF4229 domain-containing protein</fullName>
    </recommendedName>
</protein>
<keyword evidence="2" id="KW-0812">Transmembrane</keyword>
<gene>
    <name evidence="3" type="ORF">H4W27_001534</name>
</gene>
<name>A0ABR9JER1_9MICC</name>
<dbReference type="Proteomes" id="UP000643525">
    <property type="component" value="Unassembled WGS sequence"/>
</dbReference>
<keyword evidence="2" id="KW-0472">Membrane</keyword>
<evidence type="ECO:0000313" key="4">
    <source>
        <dbReference type="Proteomes" id="UP000643525"/>
    </source>
</evidence>
<evidence type="ECO:0008006" key="5">
    <source>
        <dbReference type="Google" id="ProtNLM"/>
    </source>
</evidence>
<evidence type="ECO:0000256" key="2">
    <source>
        <dbReference type="SAM" id="Phobius"/>
    </source>
</evidence>
<sequence length="110" mass="12209">MDHFIGVLFIGFWVVFCAAIVIRLVLALRRRRPGDSLRDSVLRPVLGAAALGSVFSGLDRRSSERVAETHRDAQDPGISLEEPWPERDRSARPAQSPDRASNQSVEDSPE</sequence>